<name>A0ACC0EAB6_9BASI</name>
<accession>A0ACC0EAB6</accession>
<dbReference type="Proteomes" id="UP001060170">
    <property type="component" value="Chromosome 9"/>
</dbReference>
<reference evidence="2" key="2">
    <citation type="journal article" date="2018" name="Mol. Plant Microbe Interact.">
        <title>Genome sequence resources for the wheat stripe rust pathogen (Puccinia striiformis f. sp. tritici) and the barley stripe rust pathogen (Puccinia striiformis f. sp. hordei).</title>
        <authorList>
            <person name="Xia C."/>
            <person name="Wang M."/>
            <person name="Yin C."/>
            <person name="Cornejo O.E."/>
            <person name="Hulbert S.H."/>
            <person name="Chen X."/>
        </authorList>
    </citation>
    <scope>NUCLEOTIDE SEQUENCE [LARGE SCALE GENOMIC DNA]</scope>
    <source>
        <strain evidence="2">93-210</strain>
    </source>
</reference>
<sequence length="376" mass="43645">MQFYQHTVGDSNLSNSSNISIRWQRVTYAELDLYPFIPLNKKKNPTRRPTPEELKNTFDIVNKELFLLREGKVAIRDPLDKSSLIAIIEFTPWNKLSKKDKIDLNFLSVFLRDSKQFISPVSSPSRSWGGYMWAIGWRKSSCWRQIIGRYIKKLTRSKSIAYDTHFQQSARIGKIIGHYFKQLGSNAFFQNQKLVKQFDLPSFDSLSYGVKPKDSDCSPHLTFTSQSFFNPPHTDDQDISQYAFVLFLPTSLRTGRLASPNSGYDITSGPFIFPDHKVGINFEHQHGIVKMIWQANKYKHCTLPSSHSSEFTRLGMSVQINLSIANACENFKKGTYKDPLNYFGDHFFHMFRTIKRITLLTTIMLYSFICYFFYTL</sequence>
<organism evidence="1 2">
    <name type="scientific">Puccinia striiformis f. sp. tritici</name>
    <dbReference type="NCBI Taxonomy" id="168172"/>
    <lineage>
        <taxon>Eukaryota</taxon>
        <taxon>Fungi</taxon>
        <taxon>Dikarya</taxon>
        <taxon>Basidiomycota</taxon>
        <taxon>Pucciniomycotina</taxon>
        <taxon>Pucciniomycetes</taxon>
        <taxon>Pucciniales</taxon>
        <taxon>Pucciniaceae</taxon>
        <taxon>Puccinia</taxon>
    </lineage>
</organism>
<proteinExistence type="predicted"/>
<gene>
    <name evidence="1" type="ORF">MJO28_010050</name>
</gene>
<evidence type="ECO:0000313" key="2">
    <source>
        <dbReference type="Proteomes" id="UP001060170"/>
    </source>
</evidence>
<reference evidence="2" key="1">
    <citation type="journal article" date="2018" name="BMC Genomics">
        <title>Genomic insights into host adaptation between the wheat stripe rust pathogen (Puccinia striiformis f. sp. tritici) and the barley stripe rust pathogen (Puccinia striiformis f. sp. hordei).</title>
        <authorList>
            <person name="Xia C."/>
            <person name="Wang M."/>
            <person name="Yin C."/>
            <person name="Cornejo O.E."/>
            <person name="Hulbert S.H."/>
            <person name="Chen X."/>
        </authorList>
    </citation>
    <scope>NUCLEOTIDE SEQUENCE [LARGE SCALE GENOMIC DNA]</scope>
    <source>
        <strain evidence="2">93-210</strain>
    </source>
</reference>
<reference evidence="1 2" key="3">
    <citation type="journal article" date="2022" name="Microbiol. Spectr.">
        <title>Folding features and dynamics of 3D genome architecture in plant fungal pathogens.</title>
        <authorList>
            <person name="Xia C."/>
        </authorList>
    </citation>
    <scope>NUCLEOTIDE SEQUENCE [LARGE SCALE GENOMIC DNA]</scope>
    <source>
        <strain evidence="1 2">93-210</strain>
    </source>
</reference>
<comment type="caution">
    <text evidence="1">The sequence shown here is derived from an EMBL/GenBank/DDBJ whole genome shotgun (WGS) entry which is preliminary data.</text>
</comment>
<dbReference type="EMBL" id="CM045873">
    <property type="protein sequence ID" value="KAI7948142.1"/>
    <property type="molecule type" value="Genomic_DNA"/>
</dbReference>
<keyword evidence="2" id="KW-1185">Reference proteome</keyword>
<protein>
    <submittedName>
        <fullName evidence="1">Uncharacterized protein</fullName>
    </submittedName>
</protein>
<evidence type="ECO:0000313" key="1">
    <source>
        <dbReference type="EMBL" id="KAI7948142.1"/>
    </source>
</evidence>